<dbReference type="OrthoDB" id="3261690at2759"/>
<name>A0A165LKX6_9AGAM</name>
<dbReference type="AlphaFoldDB" id="A0A165LKX6"/>
<feature type="non-terminal residue" evidence="1">
    <location>
        <position position="1"/>
    </location>
</feature>
<dbReference type="Proteomes" id="UP000076761">
    <property type="component" value="Unassembled WGS sequence"/>
</dbReference>
<keyword evidence="2" id="KW-1185">Reference proteome</keyword>
<proteinExistence type="predicted"/>
<reference evidence="1 2" key="1">
    <citation type="journal article" date="2016" name="Mol. Biol. Evol.">
        <title>Comparative Genomics of Early-Diverging Mushroom-Forming Fungi Provides Insights into the Origins of Lignocellulose Decay Capabilities.</title>
        <authorList>
            <person name="Nagy L.G."/>
            <person name="Riley R."/>
            <person name="Tritt A."/>
            <person name="Adam C."/>
            <person name="Daum C."/>
            <person name="Floudas D."/>
            <person name="Sun H."/>
            <person name="Yadav J.S."/>
            <person name="Pangilinan J."/>
            <person name="Larsson K.H."/>
            <person name="Matsuura K."/>
            <person name="Barry K."/>
            <person name="Labutti K."/>
            <person name="Kuo R."/>
            <person name="Ohm R.A."/>
            <person name="Bhattacharya S.S."/>
            <person name="Shirouzu T."/>
            <person name="Yoshinaga Y."/>
            <person name="Martin F.M."/>
            <person name="Grigoriev I.V."/>
            <person name="Hibbett D.S."/>
        </authorList>
    </citation>
    <scope>NUCLEOTIDE SEQUENCE [LARGE SCALE GENOMIC DNA]</scope>
    <source>
        <strain evidence="1 2">HHB14362 ss-1</strain>
    </source>
</reference>
<gene>
    <name evidence="1" type="ORF">NEOLEDRAFT_1081899</name>
</gene>
<dbReference type="EMBL" id="KV425792">
    <property type="protein sequence ID" value="KZT17220.1"/>
    <property type="molecule type" value="Genomic_DNA"/>
</dbReference>
<dbReference type="InParanoid" id="A0A165LKX6"/>
<protein>
    <submittedName>
        <fullName evidence="1">Uncharacterized protein</fullName>
    </submittedName>
</protein>
<sequence>VPLHWVPNVAFGKIAERAITRLHFPRMFTRDSLRLIEKPKLTQIYNDAVLRAARATLGNMANNWPRSYEHAETLQRDTKGIFHWSTMDVPGHVLAHFGAEVLANLDQLGGEFRNAYFSHELRGWKGATHHDQLDPLERQLALDPIHNLLDLTMIDTRLWVIDVALQASVRGHVVAWRKSGHVRLLEFLLPAMANVRAHLNSRHVTLDPLMLSHELVGLRSEFLQSHPTEMLYFQAYHTEKASHYAIHKNMYYERPARELLSRDSYTKALDDLSHISQTVWGIAGGDGEEATSSSARLEVRVPLSLALETLSTGLPNNVIQHCLVKIKSEEFW</sequence>
<evidence type="ECO:0000313" key="1">
    <source>
        <dbReference type="EMBL" id="KZT17220.1"/>
    </source>
</evidence>
<evidence type="ECO:0000313" key="2">
    <source>
        <dbReference type="Proteomes" id="UP000076761"/>
    </source>
</evidence>
<organism evidence="1 2">
    <name type="scientific">Neolentinus lepideus HHB14362 ss-1</name>
    <dbReference type="NCBI Taxonomy" id="1314782"/>
    <lineage>
        <taxon>Eukaryota</taxon>
        <taxon>Fungi</taxon>
        <taxon>Dikarya</taxon>
        <taxon>Basidiomycota</taxon>
        <taxon>Agaricomycotina</taxon>
        <taxon>Agaricomycetes</taxon>
        <taxon>Gloeophyllales</taxon>
        <taxon>Gloeophyllaceae</taxon>
        <taxon>Neolentinus</taxon>
    </lineage>
</organism>
<accession>A0A165LKX6</accession>